<dbReference type="PANTHER" id="PTHR11439">
    <property type="entry name" value="GAG-POL-RELATED RETROTRANSPOSON"/>
    <property type="match status" value="1"/>
</dbReference>
<feature type="non-terminal residue" evidence="1">
    <location>
        <position position="1"/>
    </location>
</feature>
<dbReference type="PANTHER" id="PTHR11439:SF495">
    <property type="entry name" value="REVERSE TRANSCRIPTASE, RNA-DEPENDENT DNA POLYMERASE-RELATED"/>
    <property type="match status" value="1"/>
</dbReference>
<protein>
    <submittedName>
        <fullName evidence="1">Uncharacterized mitochondrial protein AtMg00810-like</fullName>
    </submittedName>
</protein>
<comment type="caution">
    <text evidence="1">The sequence shown here is derived from an EMBL/GenBank/DDBJ whole genome shotgun (WGS) entry which is preliminary data.</text>
</comment>
<dbReference type="AlphaFoldDB" id="A0A699W0F2"/>
<reference evidence="1" key="1">
    <citation type="journal article" date="2019" name="Sci. Rep.">
        <title>Draft genome of Tanacetum cinerariifolium, the natural source of mosquito coil.</title>
        <authorList>
            <person name="Yamashiro T."/>
            <person name="Shiraishi A."/>
            <person name="Satake H."/>
            <person name="Nakayama K."/>
        </authorList>
    </citation>
    <scope>NUCLEOTIDE SEQUENCE</scope>
</reference>
<gene>
    <name evidence="1" type="ORF">Tci_910440</name>
</gene>
<organism evidence="1">
    <name type="scientific">Tanacetum cinerariifolium</name>
    <name type="common">Dalmatian daisy</name>
    <name type="synonym">Chrysanthemum cinerariifolium</name>
    <dbReference type="NCBI Taxonomy" id="118510"/>
    <lineage>
        <taxon>Eukaryota</taxon>
        <taxon>Viridiplantae</taxon>
        <taxon>Streptophyta</taxon>
        <taxon>Embryophyta</taxon>
        <taxon>Tracheophyta</taxon>
        <taxon>Spermatophyta</taxon>
        <taxon>Magnoliopsida</taxon>
        <taxon>eudicotyledons</taxon>
        <taxon>Gunneridae</taxon>
        <taxon>Pentapetalae</taxon>
        <taxon>asterids</taxon>
        <taxon>campanulids</taxon>
        <taxon>Asterales</taxon>
        <taxon>Asteraceae</taxon>
        <taxon>Asteroideae</taxon>
        <taxon>Anthemideae</taxon>
        <taxon>Anthemidinae</taxon>
        <taxon>Tanacetum</taxon>
    </lineage>
</organism>
<evidence type="ECO:0000313" key="1">
    <source>
        <dbReference type="EMBL" id="GFD38471.1"/>
    </source>
</evidence>
<name>A0A699W0F2_TANCI</name>
<dbReference type="EMBL" id="BKCJ011501063">
    <property type="protein sequence ID" value="GFD38471.1"/>
    <property type="molecule type" value="Genomic_DNA"/>
</dbReference>
<accession>A0A699W0F2</accession>
<proteinExistence type="predicted"/>
<sequence length="111" mass="12702">PRGIFINQFKYALESLKKYGFESCDLVDTPTVEKSKLDEDKEGKAVDPSHYRGMIGTLLYLTASRPDLQFAICMCAWYQAWPTEKHMRIMLVAKILAAVHLVACNFWEKGL</sequence>